<dbReference type="AlphaFoldDB" id="A0AA88DS64"/>
<accession>A0AA88DS64</accession>
<reference evidence="2" key="1">
    <citation type="submission" date="2023-07" db="EMBL/GenBank/DDBJ databases">
        <title>draft genome sequence of fig (Ficus carica).</title>
        <authorList>
            <person name="Takahashi T."/>
            <person name="Nishimura K."/>
        </authorList>
    </citation>
    <scope>NUCLEOTIDE SEQUENCE</scope>
</reference>
<gene>
    <name evidence="2" type="ORF">TIFTF001_029726</name>
</gene>
<organism evidence="2 3">
    <name type="scientific">Ficus carica</name>
    <name type="common">Common fig</name>
    <dbReference type="NCBI Taxonomy" id="3494"/>
    <lineage>
        <taxon>Eukaryota</taxon>
        <taxon>Viridiplantae</taxon>
        <taxon>Streptophyta</taxon>
        <taxon>Embryophyta</taxon>
        <taxon>Tracheophyta</taxon>
        <taxon>Spermatophyta</taxon>
        <taxon>Magnoliopsida</taxon>
        <taxon>eudicotyledons</taxon>
        <taxon>Gunneridae</taxon>
        <taxon>Pentapetalae</taxon>
        <taxon>rosids</taxon>
        <taxon>fabids</taxon>
        <taxon>Rosales</taxon>
        <taxon>Moraceae</taxon>
        <taxon>Ficeae</taxon>
        <taxon>Ficus</taxon>
    </lineage>
</organism>
<keyword evidence="3" id="KW-1185">Reference proteome</keyword>
<dbReference type="EMBL" id="BTGU01000101">
    <property type="protein sequence ID" value="GMN60630.1"/>
    <property type="molecule type" value="Genomic_DNA"/>
</dbReference>
<proteinExistence type="predicted"/>
<sequence>MKSRRDFGTIGREGSEEGEGYDLQI</sequence>
<comment type="caution">
    <text evidence="2">The sequence shown here is derived from an EMBL/GenBank/DDBJ whole genome shotgun (WGS) entry which is preliminary data.</text>
</comment>
<feature type="compositionally biased region" description="Acidic residues" evidence="1">
    <location>
        <begin position="16"/>
        <end position="25"/>
    </location>
</feature>
<evidence type="ECO:0000313" key="2">
    <source>
        <dbReference type="EMBL" id="GMN60630.1"/>
    </source>
</evidence>
<evidence type="ECO:0000313" key="3">
    <source>
        <dbReference type="Proteomes" id="UP001187192"/>
    </source>
</evidence>
<protein>
    <submittedName>
        <fullName evidence="2">Uncharacterized protein</fullName>
    </submittedName>
</protein>
<dbReference type="Proteomes" id="UP001187192">
    <property type="component" value="Unassembled WGS sequence"/>
</dbReference>
<feature type="region of interest" description="Disordered" evidence="1">
    <location>
        <begin position="1"/>
        <end position="25"/>
    </location>
</feature>
<evidence type="ECO:0000256" key="1">
    <source>
        <dbReference type="SAM" id="MobiDB-lite"/>
    </source>
</evidence>
<name>A0AA88DS64_FICCA</name>